<dbReference type="PANTHER" id="PTHR43289">
    <property type="entry name" value="MITOGEN-ACTIVATED PROTEIN KINASE KINASE KINASE 20-RELATED"/>
    <property type="match status" value="1"/>
</dbReference>
<dbReference type="PROSITE" id="PS50011">
    <property type="entry name" value="PROTEIN_KINASE_DOM"/>
    <property type="match status" value="1"/>
</dbReference>
<keyword evidence="5 9" id="KW-0418">Kinase</keyword>
<organism evidence="9 10">
    <name type="scientific">Nocardioides potassii</name>
    <dbReference type="NCBI Taxonomy" id="2911371"/>
    <lineage>
        <taxon>Bacteria</taxon>
        <taxon>Bacillati</taxon>
        <taxon>Actinomycetota</taxon>
        <taxon>Actinomycetes</taxon>
        <taxon>Propionibacteriales</taxon>
        <taxon>Nocardioidaceae</taxon>
        <taxon>Nocardioides</taxon>
    </lineage>
</organism>
<gene>
    <name evidence="9" type="ORF">L2K70_00155</name>
</gene>
<keyword evidence="6 7" id="KW-0067">ATP-binding</keyword>
<evidence type="ECO:0000256" key="5">
    <source>
        <dbReference type="ARBA" id="ARBA00022777"/>
    </source>
</evidence>
<dbReference type="PROSITE" id="PS00108">
    <property type="entry name" value="PROTEIN_KINASE_ST"/>
    <property type="match status" value="1"/>
</dbReference>
<keyword evidence="4 7" id="KW-0547">Nucleotide-binding</keyword>
<dbReference type="InterPro" id="IPR017441">
    <property type="entry name" value="Protein_kinase_ATP_BS"/>
</dbReference>
<dbReference type="EC" id="2.7.11.1" evidence="1"/>
<evidence type="ECO:0000313" key="9">
    <source>
        <dbReference type="EMBL" id="MCF6376011.1"/>
    </source>
</evidence>
<evidence type="ECO:0000313" key="10">
    <source>
        <dbReference type="Proteomes" id="UP001201161"/>
    </source>
</evidence>
<keyword evidence="10" id="KW-1185">Reference proteome</keyword>
<name>A0ABS9H7D6_9ACTN</name>
<feature type="domain" description="Protein kinase" evidence="8">
    <location>
        <begin position="1"/>
        <end position="257"/>
    </location>
</feature>
<protein>
    <recommendedName>
        <fullName evidence="1">non-specific serine/threonine protein kinase</fullName>
        <ecNumber evidence="1">2.7.11.1</ecNumber>
    </recommendedName>
</protein>
<evidence type="ECO:0000259" key="8">
    <source>
        <dbReference type="PROSITE" id="PS50011"/>
    </source>
</evidence>
<keyword evidence="2 9" id="KW-0723">Serine/threonine-protein kinase</keyword>
<dbReference type="InterPro" id="IPR000719">
    <property type="entry name" value="Prot_kinase_dom"/>
</dbReference>
<sequence>MRRRIGSGAFATVWLAYDEHLDSPVAIKVLADNWTGDLHIRQRFVEEGRFLRKVESPHVVTVYDAGELPDERPFLVMAYADQGTLADRLELSALEPSQALTVLTQVGRGLTALHDRGVLHRDIKPANVLFRTVESARGAQVVAMVGDLGLGKAMDMSSRLTMVGGTPTYVAPEQAQGEALDGRADQFSLAALAYYLLAGRQPFHHTTLAAAEDPAPPPPMDIGNPEADAVVGKALSKDRDDRYDDVESFTAALAEALGGQVEEAPLAWVPTDPELTQAAARPVGTDRLRDSAAPASRGRRRRLPWLVAGIVALAGGFGVGWAAEQGATTERTIEDATGTIEVTVPESWTTQVDPEQWTPQLEGQTEQPALAVGSRPGWNTTTDAAPGVFVGVLVAEKLPARVPQHFACEENGQPIEDVQDGDESRTVYFRGCPGADVIVERVVQATTNRLLWIQVAADDRPTATRVLASVTTYGL</sequence>
<dbReference type="GO" id="GO:0004674">
    <property type="term" value="F:protein serine/threonine kinase activity"/>
    <property type="evidence" value="ECO:0007669"/>
    <property type="project" value="UniProtKB-KW"/>
</dbReference>
<evidence type="ECO:0000256" key="4">
    <source>
        <dbReference type="ARBA" id="ARBA00022741"/>
    </source>
</evidence>
<dbReference type="SUPFAM" id="SSF56112">
    <property type="entry name" value="Protein kinase-like (PK-like)"/>
    <property type="match status" value="1"/>
</dbReference>
<dbReference type="RefSeq" id="WP_236397217.1">
    <property type="nucleotide sequence ID" value="NZ_JAKJHZ010000001.1"/>
</dbReference>
<reference evidence="9 10" key="1">
    <citation type="submission" date="2022-01" db="EMBL/GenBank/DDBJ databases">
        <title>Nocardioides sp. nov., an actinomycete isolated from mining soil.</title>
        <authorList>
            <person name="Liu L."/>
        </authorList>
    </citation>
    <scope>NUCLEOTIDE SEQUENCE [LARGE SCALE GENOMIC DNA]</scope>
    <source>
        <strain evidence="9 10">KLBMP 9356</strain>
    </source>
</reference>
<evidence type="ECO:0000256" key="2">
    <source>
        <dbReference type="ARBA" id="ARBA00022527"/>
    </source>
</evidence>
<evidence type="ECO:0000256" key="3">
    <source>
        <dbReference type="ARBA" id="ARBA00022679"/>
    </source>
</evidence>
<dbReference type="InterPro" id="IPR011009">
    <property type="entry name" value="Kinase-like_dom_sf"/>
</dbReference>
<comment type="caution">
    <text evidence="9">The sequence shown here is derived from an EMBL/GenBank/DDBJ whole genome shotgun (WGS) entry which is preliminary data.</text>
</comment>
<feature type="binding site" evidence="7">
    <location>
        <position position="28"/>
    </location>
    <ligand>
        <name>ATP</name>
        <dbReference type="ChEBI" id="CHEBI:30616"/>
    </ligand>
</feature>
<dbReference type="PROSITE" id="PS00107">
    <property type="entry name" value="PROTEIN_KINASE_ATP"/>
    <property type="match status" value="1"/>
</dbReference>
<dbReference type="Pfam" id="PF00069">
    <property type="entry name" value="Pkinase"/>
    <property type="match status" value="1"/>
</dbReference>
<evidence type="ECO:0000256" key="6">
    <source>
        <dbReference type="ARBA" id="ARBA00022840"/>
    </source>
</evidence>
<dbReference type="Proteomes" id="UP001201161">
    <property type="component" value="Unassembled WGS sequence"/>
</dbReference>
<accession>A0ABS9H7D6</accession>
<proteinExistence type="predicted"/>
<evidence type="ECO:0000256" key="1">
    <source>
        <dbReference type="ARBA" id="ARBA00012513"/>
    </source>
</evidence>
<dbReference type="CDD" id="cd14014">
    <property type="entry name" value="STKc_PknB_like"/>
    <property type="match status" value="1"/>
</dbReference>
<dbReference type="InterPro" id="IPR008271">
    <property type="entry name" value="Ser/Thr_kinase_AS"/>
</dbReference>
<dbReference type="PANTHER" id="PTHR43289:SF6">
    <property type="entry name" value="SERINE_THREONINE-PROTEIN KINASE NEKL-3"/>
    <property type="match status" value="1"/>
</dbReference>
<dbReference type="SMART" id="SM00220">
    <property type="entry name" value="S_TKc"/>
    <property type="match status" value="1"/>
</dbReference>
<dbReference type="EMBL" id="JAKJHZ010000001">
    <property type="protein sequence ID" value="MCF6376011.1"/>
    <property type="molecule type" value="Genomic_DNA"/>
</dbReference>
<evidence type="ECO:0000256" key="7">
    <source>
        <dbReference type="PROSITE-ProRule" id="PRU10141"/>
    </source>
</evidence>
<dbReference type="Gene3D" id="1.10.510.10">
    <property type="entry name" value="Transferase(Phosphotransferase) domain 1"/>
    <property type="match status" value="1"/>
</dbReference>
<keyword evidence="3" id="KW-0808">Transferase</keyword>